<feature type="region of interest" description="Disordered" evidence="1">
    <location>
        <begin position="323"/>
        <end position="376"/>
    </location>
</feature>
<feature type="chain" id="PRO_5015700706" description="Extracellular membrane protein CFEM domain-containing protein" evidence="3">
    <location>
        <begin position="23"/>
        <end position="431"/>
    </location>
</feature>
<evidence type="ECO:0000256" key="2">
    <source>
        <dbReference type="SAM" id="Phobius"/>
    </source>
</evidence>
<accession>A0A2T6ZD40</accession>
<evidence type="ECO:0000256" key="1">
    <source>
        <dbReference type="SAM" id="MobiDB-lite"/>
    </source>
</evidence>
<sequence length="431" mass="47449">MFLRRCWSYILFSHLISLLASAAEIGYGPLFDPCGDNCQTQMVNFCTVGRDLAQMTDCWCGDGEREYIGRMDACLSTCDQAVSNRSVQRDQMVRYRKIVCEGQRGKTVIADTLFAEYWKTRFQRKGETFVPDVTNGIPPPTAEPVGITSGDDQVSRSEFISSSPTGIPETYSSLESNETGSLVSPSLTPPPVSSATAILSSLSSVSVIIPTSSSNFTTTRGTPAPSTLSSFPNGSRLTPGQLAAIIASCVLGSFLLVLSIIFCRRRHANSKPFAFLPTRPGSYPRPRLITNHQQSWWSRNIEAALNNPQSPIASILPRYYRPKPRTPPSAQQNFPPPVRQKHSNTIIPVPPSSRSSSTRILTLSTTTRSRSRDRISEHTIIEPQPQVAVTEVSTTTRQSAASSQCDYRYSSATCSSWSERSWVENDDPGWT</sequence>
<dbReference type="Proteomes" id="UP000244722">
    <property type="component" value="Unassembled WGS sequence"/>
</dbReference>
<feature type="region of interest" description="Disordered" evidence="1">
    <location>
        <begin position="130"/>
        <end position="187"/>
    </location>
</feature>
<feature type="compositionally biased region" description="Polar residues" evidence="1">
    <location>
        <begin position="150"/>
        <end position="180"/>
    </location>
</feature>
<reference evidence="4 5" key="1">
    <citation type="submission" date="2017-04" db="EMBL/GenBank/DDBJ databases">
        <title>Draft genome sequence of Tuber borchii Vittad., a whitish edible truffle.</title>
        <authorList>
            <consortium name="DOE Joint Genome Institute"/>
            <person name="Murat C."/>
            <person name="Kuo A."/>
            <person name="Barry K.W."/>
            <person name="Clum A."/>
            <person name="Dockter R.B."/>
            <person name="Fauchery L."/>
            <person name="Iotti M."/>
            <person name="Kohler A."/>
            <person name="Labutti K."/>
            <person name="Lindquist E.A."/>
            <person name="Lipzen A."/>
            <person name="Ohm R.A."/>
            <person name="Wang M."/>
            <person name="Grigoriev I.V."/>
            <person name="Zambonelli A."/>
            <person name="Martin F.M."/>
        </authorList>
    </citation>
    <scope>NUCLEOTIDE SEQUENCE [LARGE SCALE GENOMIC DNA]</scope>
    <source>
        <strain evidence="4 5">Tbo3840</strain>
    </source>
</reference>
<proteinExistence type="predicted"/>
<feature type="transmembrane region" description="Helical" evidence="2">
    <location>
        <begin position="242"/>
        <end position="263"/>
    </location>
</feature>
<feature type="signal peptide" evidence="3">
    <location>
        <begin position="1"/>
        <end position="22"/>
    </location>
</feature>
<keyword evidence="2" id="KW-0472">Membrane</keyword>
<feature type="compositionally biased region" description="Low complexity" evidence="1">
    <location>
        <begin position="352"/>
        <end position="368"/>
    </location>
</feature>
<evidence type="ECO:0008006" key="6">
    <source>
        <dbReference type="Google" id="ProtNLM"/>
    </source>
</evidence>
<evidence type="ECO:0000313" key="4">
    <source>
        <dbReference type="EMBL" id="PUU73366.1"/>
    </source>
</evidence>
<keyword evidence="3" id="KW-0732">Signal</keyword>
<organism evidence="4 5">
    <name type="scientific">Tuber borchii</name>
    <name type="common">White truffle</name>
    <dbReference type="NCBI Taxonomy" id="42251"/>
    <lineage>
        <taxon>Eukaryota</taxon>
        <taxon>Fungi</taxon>
        <taxon>Dikarya</taxon>
        <taxon>Ascomycota</taxon>
        <taxon>Pezizomycotina</taxon>
        <taxon>Pezizomycetes</taxon>
        <taxon>Pezizales</taxon>
        <taxon>Tuberaceae</taxon>
        <taxon>Tuber</taxon>
    </lineage>
</organism>
<keyword evidence="2" id="KW-0812">Transmembrane</keyword>
<gene>
    <name evidence="4" type="ORF">B9Z19DRAFT_1069048</name>
</gene>
<dbReference type="EMBL" id="NESQ01000383">
    <property type="protein sequence ID" value="PUU73366.1"/>
    <property type="molecule type" value="Genomic_DNA"/>
</dbReference>
<dbReference type="OrthoDB" id="5419378at2759"/>
<dbReference type="AlphaFoldDB" id="A0A2T6ZD40"/>
<protein>
    <recommendedName>
        <fullName evidence="6">Extracellular membrane protein CFEM domain-containing protein</fullName>
    </recommendedName>
</protein>
<name>A0A2T6ZD40_TUBBO</name>
<evidence type="ECO:0000256" key="3">
    <source>
        <dbReference type="SAM" id="SignalP"/>
    </source>
</evidence>
<evidence type="ECO:0000313" key="5">
    <source>
        <dbReference type="Proteomes" id="UP000244722"/>
    </source>
</evidence>
<comment type="caution">
    <text evidence="4">The sequence shown here is derived from an EMBL/GenBank/DDBJ whole genome shotgun (WGS) entry which is preliminary data.</text>
</comment>
<keyword evidence="5" id="KW-1185">Reference proteome</keyword>
<keyword evidence="2" id="KW-1133">Transmembrane helix</keyword>